<gene>
    <name evidence="2" type="ORF">S01H1_41705</name>
</gene>
<name>X0U5U5_9ZZZZ</name>
<dbReference type="EMBL" id="BARS01026467">
    <property type="protein sequence ID" value="GAG01114.1"/>
    <property type="molecule type" value="Genomic_DNA"/>
</dbReference>
<organism evidence="2">
    <name type="scientific">marine sediment metagenome</name>
    <dbReference type="NCBI Taxonomy" id="412755"/>
    <lineage>
        <taxon>unclassified sequences</taxon>
        <taxon>metagenomes</taxon>
        <taxon>ecological metagenomes</taxon>
    </lineage>
</organism>
<feature type="domain" description="Methyltransferase type 11" evidence="1">
    <location>
        <begin position="6"/>
        <end position="63"/>
    </location>
</feature>
<dbReference type="Pfam" id="PF08241">
    <property type="entry name" value="Methyltransf_11"/>
    <property type="match status" value="1"/>
</dbReference>
<reference evidence="2" key="1">
    <citation type="journal article" date="2014" name="Front. Microbiol.">
        <title>High frequency of phylogenetically diverse reductive dehalogenase-homologous genes in deep subseafloor sedimentary metagenomes.</title>
        <authorList>
            <person name="Kawai M."/>
            <person name="Futagami T."/>
            <person name="Toyoda A."/>
            <person name="Takaki Y."/>
            <person name="Nishi S."/>
            <person name="Hori S."/>
            <person name="Arai W."/>
            <person name="Tsubouchi T."/>
            <person name="Morono Y."/>
            <person name="Uchiyama I."/>
            <person name="Ito T."/>
            <person name="Fujiyama A."/>
            <person name="Inagaki F."/>
            <person name="Takami H."/>
        </authorList>
    </citation>
    <scope>NUCLEOTIDE SEQUENCE</scope>
    <source>
        <strain evidence="2">Expedition CK06-06</strain>
    </source>
</reference>
<evidence type="ECO:0000259" key="1">
    <source>
        <dbReference type="Pfam" id="PF08241"/>
    </source>
</evidence>
<evidence type="ECO:0000313" key="2">
    <source>
        <dbReference type="EMBL" id="GAG01114.1"/>
    </source>
</evidence>
<accession>X0U5U5</accession>
<dbReference type="AlphaFoldDB" id="X0U5U5"/>
<feature type="non-terminal residue" evidence="2">
    <location>
        <position position="1"/>
    </location>
</feature>
<dbReference type="InterPro" id="IPR013216">
    <property type="entry name" value="Methyltransf_11"/>
</dbReference>
<sequence>AAEKSSLSEHVSFQQGDVNSLPFDDDTFDWAWSANCVGYHPAEPLPLLRELTRVVKPGGSVAILAWSSQQLLPGYPLLEARLNATSAGIAPFVKGKRPELHFLRALGWFREAGLEEPMAQTFVGDAHAPLSDDMRGALMALLEMRWPGVQSEVTPEDWAEYQRLCQPESPGFILDLPDYYAFFTYSMFRGKVAK</sequence>
<comment type="caution">
    <text evidence="2">The sequence shown here is derived from an EMBL/GenBank/DDBJ whole genome shotgun (WGS) entry which is preliminary data.</text>
</comment>
<protein>
    <recommendedName>
        <fullName evidence="1">Methyltransferase type 11 domain-containing protein</fullName>
    </recommendedName>
</protein>
<proteinExistence type="predicted"/>
<dbReference type="Gene3D" id="3.40.50.150">
    <property type="entry name" value="Vaccinia Virus protein VP39"/>
    <property type="match status" value="1"/>
</dbReference>
<dbReference type="CDD" id="cd02440">
    <property type="entry name" value="AdoMet_MTases"/>
    <property type="match status" value="1"/>
</dbReference>
<dbReference type="SUPFAM" id="SSF53335">
    <property type="entry name" value="S-adenosyl-L-methionine-dependent methyltransferases"/>
    <property type="match status" value="1"/>
</dbReference>
<dbReference type="GO" id="GO:0008757">
    <property type="term" value="F:S-adenosylmethionine-dependent methyltransferase activity"/>
    <property type="evidence" value="ECO:0007669"/>
    <property type="project" value="InterPro"/>
</dbReference>
<dbReference type="InterPro" id="IPR029063">
    <property type="entry name" value="SAM-dependent_MTases_sf"/>
</dbReference>